<protein>
    <submittedName>
        <fullName evidence="9">Cation:proton antiporter</fullName>
    </submittedName>
</protein>
<dbReference type="GO" id="GO:0016020">
    <property type="term" value="C:membrane"/>
    <property type="evidence" value="ECO:0007669"/>
    <property type="project" value="UniProtKB-SubCell"/>
</dbReference>
<feature type="transmembrane region" description="Helical" evidence="7">
    <location>
        <begin position="6"/>
        <end position="27"/>
    </location>
</feature>
<keyword evidence="6 7" id="KW-0472">Membrane</keyword>
<proteinExistence type="inferred from homology"/>
<dbReference type="PANTHER" id="PTHR42751">
    <property type="entry name" value="SODIUM/HYDROGEN EXCHANGER FAMILY/TRKA DOMAIN PROTEIN"/>
    <property type="match status" value="1"/>
</dbReference>
<evidence type="ECO:0000256" key="2">
    <source>
        <dbReference type="ARBA" id="ARBA00005551"/>
    </source>
</evidence>
<evidence type="ECO:0000256" key="1">
    <source>
        <dbReference type="ARBA" id="ARBA00004141"/>
    </source>
</evidence>
<keyword evidence="4 7" id="KW-0812">Transmembrane</keyword>
<comment type="similarity">
    <text evidence="2">Belongs to the monovalent cation:proton antiporter 2 (CPA2) transporter (TC 2.A.37) family.</text>
</comment>
<dbReference type="GO" id="GO:1902600">
    <property type="term" value="P:proton transmembrane transport"/>
    <property type="evidence" value="ECO:0007669"/>
    <property type="project" value="InterPro"/>
</dbReference>
<dbReference type="PANTHER" id="PTHR42751:SF6">
    <property type="entry name" value="CONSERVED INTEGRAL MEMBRANE TRANSPORT PROTEIN-RELATED"/>
    <property type="match status" value="1"/>
</dbReference>
<feature type="transmembrane region" description="Helical" evidence="7">
    <location>
        <begin position="180"/>
        <end position="199"/>
    </location>
</feature>
<feature type="transmembrane region" description="Helical" evidence="7">
    <location>
        <begin position="271"/>
        <end position="290"/>
    </location>
</feature>
<evidence type="ECO:0000313" key="9">
    <source>
        <dbReference type="EMBL" id="HIH08671.1"/>
    </source>
</evidence>
<dbReference type="AlphaFoldDB" id="A0A7J4IT20"/>
<comment type="caution">
    <text evidence="9">The sequence shown here is derived from an EMBL/GenBank/DDBJ whole genome shotgun (WGS) entry which is preliminary data.</text>
</comment>
<feature type="transmembrane region" description="Helical" evidence="7">
    <location>
        <begin position="34"/>
        <end position="53"/>
    </location>
</feature>
<dbReference type="InterPro" id="IPR006153">
    <property type="entry name" value="Cation/H_exchanger_TM"/>
</dbReference>
<dbReference type="Gene3D" id="1.20.1530.20">
    <property type="match status" value="1"/>
</dbReference>
<evidence type="ECO:0000256" key="3">
    <source>
        <dbReference type="ARBA" id="ARBA00022448"/>
    </source>
</evidence>
<dbReference type="InterPro" id="IPR038770">
    <property type="entry name" value="Na+/solute_symporter_sf"/>
</dbReference>
<feature type="transmembrane region" description="Helical" evidence="7">
    <location>
        <begin position="302"/>
        <end position="330"/>
    </location>
</feature>
<organism evidence="9 10">
    <name type="scientific">Candidatus Iainarchaeum sp</name>
    <dbReference type="NCBI Taxonomy" id="3101447"/>
    <lineage>
        <taxon>Archaea</taxon>
        <taxon>Candidatus Iainarchaeota</taxon>
        <taxon>Candidatus Iainarchaeia</taxon>
        <taxon>Candidatus Iainarchaeales</taxon>
        <taxon>Candidatus Iainarchaeaceae</taxon>
        <taxon>Candidatus Iainarchaeum</taxon>
    </lineage>
</organism>
<dbReference type="Pfam" id="PF00999">
    <property type="entry name" value="Na_H_Exchanger"/>
    <property type="match status" value="1"/>
</dbReference>
<gene>
    <name evidence="9" type="ORF">HA237_04855</name>
</gene>
<feature type="transmembrane region" description="Helical" evidence="7">
    <location>
        <begin position="152"/>
        <end position="174"/>
    </location>
</feature>
<keyword evidence="3" id="KW-0813">Transport</keyword>
<accession>A0A7J4IT20</accession>
<keyword evidence="5 7" id="KW-1133">Transmembrane helix</keyword>
<evidence type="ECO:0000256" key="7">
    <source>
        <dbReference type="SAM" id="Phobius"/>
    </source>
</evidence>
<evidence type="ECO:0000256" key="6">
    <source>
        <dbReference type="ARBA" id="ARBA00023136"/>
    </source>
</evidence>
<feature type="transmembrane region" description="Helical" evidence="7">
    <location>
        <begin position="342"/>
        <end position="362"/>
    </location>
</feature>
<evidence type="ECO:0000313" key="10">
    <source>
        <dbReference type="Proteomes" id="UP000577419"/>
    </source>
</evidence>
<feature type="transmembrane region" description="Helical" evidence="7">
    <location>
        <begin position="428"/>
        <end position="447"/>
    </location>
</feature>
<feature type="domain" description="Cation/H+ exchanger transmembrane" evidence="8">
    <location>
        <begin position="18"/>
        <end position="384"/>
    </location>
</feature>
<dbReference type="GO" id="GO:0015297">
    <property type="term" value="F:antiporter activity"/>
    <property type="evidence" value="ECO:0007669"/>
    <property type="project" value="InterPro"/>
</dbReference>
<evidence type="ECO:0000259" key="8">
    <source>
        <dbReference type="Pfam" id="PF00999"/>
    </source>
</evidence>
<evidence type="ECO:0000256" key="5">
    <source>
        <dbReference type="ARBA" id="ARBA00022989"/>
    </source>
</evidence>
<evidence type="ECO:0000256" key="4">
    <source>
        <dbReference type="ARBA" id="ARBA00022692"/>
    </source>
</evidence>
<name>A0A7J4IT20_9ARCH</name>
<feature type="transmembrane region" description="Helical" evidence="7">
    <location>
        <begin position="219"/>
        <end position="237"/>
    </location>
</feature>
<feature type="transmembrane region" description="Helical" evidence="7">
    <location>
        <begin position="59"/>
        <end position="79"/>
    </location>
</feature>
<feature type="transmembrane region" description="Helical" evidence="7">
    <location>
        <begin position="368"/>
        <end position="389"/>
    </location>
</feature>
<dbReference type="EMBL" id="DUFG01000022">
    <property type="protein sequence ID" value="HIH08671.1"/>
    <property type="molecule type" value="Genomic_DNA"/>
</dbReference>
<reference evidence="10" key="1">
    <citation type="journal article" date="2020" name="bioRxiv">
        <title>A rank-normalized archaeal taxonomy based on genome phylogeny resolves widespread incomplete and uneven classifications.</title>
        <authorList>
            <person name="Rinke C."/>
            <person name="Chuvochina M."/>
            <person name="Mussig A.J."/>
            <person name="Chaumeil P.-A."/>
            <person name="Waite D.W."/>
            <person name="Whitman W.B."/>
            <person name="Parks D.H."/>
            <person name="Hugenholtz P."/>
        </authorList>
    </citation>
    <scope>NUCLEOTIDE SEQUENCE [LARGE SCALE GENOMIC DNA]</scope>
</reference>
<dbReference type="Proteomes" id="UP000577419">
    <property type="component" value="Unassembled WGS sequence"/>
</dbReference>
<feature type="transmembrane region" description="Helical" evidence="7">
    <location>
        <begin position="467"/>
        <end position="487"/>
    </location>
</feature>
<comment type="subcellular location">
    <subcellularLocation>
        <location evidence="1">Membrane</location>
        <topology evidence="1">Multi-pass membrane protein</topology>
    </subcellularLocation>
</comment>
<sequence>MVETAGLLPLPLTGIVILIAIFLSIIAKKLGHNVAIGFIFTGFLLGPFGLNLLHPQDPLVIAFSELGLFILLFYLGLELSWKQFLEAGSSGFGLALLDMAASTLAGFLISIIFGFSLLFSILVGFMLFSTSTAIVAKFAIDKGIFQLSSTKLAVSILILQDFLGILLVVLITSISKSGSALSLALTALIFAIGVFVTVYQLSRFVEQWMLSNNFGHTEVTLYALGVGLIVSTIASILGLSTSIGAYFAGFALAETQAGERIKKDVSFMRDFFLVFFFVGFGTTIFFNPAATVQALPALETFAPIALIAVALAASAVVAHFTIFSVFGAYFGLSKEDSVTSAILLAPLGEFVVIIAAAAVLVVTASEKAVIPVLAFLLILITVFAFQPLYNFRGILERLSSALPSFSRPVRTSKVETHTPYSYRQLKDFAWNLFVVLCLAWLTVTLYYKLPAFGIPIPYVRQFSSALLFMFFAIAPLLKSMIALRNILKSVQKKSHSTA</sequence>